<keyword evidence="11" id="KW-1185">Reference proteome</keyword>
<organism evidence="10 11">
    <name type="scientific">Tetrapyrgos nigripes</name>
    <dbReference type="NCBI Taxonomy" id="182062"/>
    <lineage>
        <taxon>Eukaryota</taxon>
        <taxon>Fungi</taxon>
        <taxon>Dikarya</taxon>
        <taxon>Basidiomycota</taxon>
        <taxon>Agaricomycotina</taxon>
        <taxon>Agaricomycetes</taxon>
        <taxon>Agaricomycetidae</taxon>
        <taxon>Agaricales</taxon>
        <taxon>Marasmiineae</taxon>
        <taxon>Marasmiaceae</taxon>
        <taxon>Tetrapyrgos</taxon>
    </lineage>
</organism>
<dbReference type="AlphaFoldDB" id="A0A8H5GQB6"/>
<gene>
    <name evidence="10" type="ORF">D9758_002604</name>
</gene>
<evidence type="ECO:0000313" key="10">
    <source>
        <dbReference type="EMBL" id="KAF5369286.1"/>
    </source>
</evidence>
<protein>
    <recommendedName>
        <fullName evidence="3">Cytochrome c oxidase assembly protein COX20, mitochondrial</fullName>
    </recommendedName>
</protein>
<evidence type="ECO:0000256" key="1">
    <source>
        <dbReference type="ARBA" id="ARBA00004273"/>
    </source>
</evidence>
<comment type="caution">
    <text evidence="10">The sequence shown here is derived from an EMBL/GenBank/DDBJ whole genome shotgun (WGS) entry which is preliminary data.</text>
</comment>
<dbReference type="PANTHER" id="PTHR31586">
    <property type="entry name" value="CYTOCHROME C OXIDASE PROTEIN 20"/>
    <property type="match status" value="1"/>
</dbReference>
<dbReference type="InterPro" id="IPR022533">
    <property type="entry name" value="Cox20"/>
</dbReference>
<evidence type="ECO:0000313" key="11">
    <source>
        <dbReference type="Proteomes" id="UP000559256"/>
    </source>
</evidence>
<sequence length="137" mass="14494">MSSPPPPSSPDVSSSTESPQQTLPPPQDVPTNPVEFLKNVDKIPCARNSFLTGIAGGAGMAFIRGMSVAPIVAGHWFAGTFLVLSLGSWQLCQAKIERERQNVARIIESGPKRTLRKAEEGTESSSSSPSEPSSSKS</sequence>
<reference evidence="10 11" key="1">
    <citation type="journal article" date="2020" name="ISME J.">
        <title>Uncovering the hidden diversity of litter-decomposition mechanisms in mushroom-forming fungi.</title>
        <authorList>
            <person name="Floudas D."/>
            <person name="Bentzer J."/>
            <person name="Ahren D."/>
            <person name="Johansson T."/>
            <person name="Persson P."/>
            <person name="Tunlid A."/>
        </authorList>
    </citation>
    <scope>NUCLEOTIDE SEQUENCE [LARGE SCALE GENOMIC DNA]</scope>
    <source>
        <strain evidence="10 11">CBS 291.85</strain>
    </source>
</reference>
<evidence type="ECO:0000256" key="6">
    <source>
        <dbReference type="ARBA" id="ARBA00022989"/>
    </source>
</evidence>
<dbReference type="EMBL" id="JAACJM010000013">
    <property type="protein sequence ID" value="KAF5369286.1"/>
    <property type="molecule type" value="Genomic_DNA"/>
</dbReference>
<dbReference type="Proteomes" id="UP000559256">
    <property type="component" value="Unassembled WGS sequence"/>
</dbReference>
<keyword evidence="8" id="KW-0472">Membrane</keyword>
<comment type="similarity">
    <text evidence="2">Belongs to the COX20 family.</text>
</comment>
<keyword evidence="7" id="KW-0496">Mitochondrion</keyword>
<keyword evidence="5" id="KW-0999">Mitochondrion inner membrane</keyword>
<dbReference type="OrthoDB" id="14603at2759"/>
<dbReference type="Pfam" id="PF12597">
    <property type="entry name" value="Cox20"/>
    <property type="match status" value="1"/>
</dbReference>
<dbReference type="GO" id="GO:0005743">
    <property type="term" value="C:mitochondrial inner membrane"/>
    <property type="evidence" value="ECO:0007669"/>
    <property type="project" value="UniProtKB-SubCell"/>
</dbReference>
<evidence type="ECO:0000256" key="9">
    <source>
        <dbReference type="SAM" id="MobiDB-lite"/>
    </source>
</evidence>
<evidence type="ECO:0000256" key="8">
    <source>
        <dbReference type="ARBA" id="ARBA00023136"/>
    </source>
</evidence>
<keyword evidence="4" id="KW-0812">Transmembrane</keyword>
<keyword evidence="6" id="KW-1133">Transmembrane helix</keyword>
<name>A0A8H5GQB6_9AGAR</name>
<evidence type="ECO:0000256" key="2">
    <source>
        <dbReference type="ARBA" id="ARBA00009575"/>
    </source>
</evidence>
<evidence type="ECO:0000256" key="3">
    <source>
        <dbReference type="ARBA" id="ARBA00017689"/>
    </source>
</evidence>
<feature type="compositionally biased region" description="Low complexity" evidence="9">
    <location>
        <begin position="10"/>
        <end position="19"/>
    </location>
</feature>
<feature type="region of interest" description="Disordered" evidence="9">
    <location>
        <begin position="110"/>
        <end position="137"/>
    </location>
</feature>
<evidence type="ECO:0000256" key="4">
    <source>
        <dbReference type="ARBA" id="ARBA00022692"/>
    </source>
</evidence>
<feature type="region of interest" description="Disordered" evidence="9">
    <location>
        <begin position="1"/>
        <end position="34"/>
    </location>
</feature>
<evidence type="ECO:0000256" key="5">
    <source>
        <dbReference type="ARBA" id="ARBA00022792"/>
    </source>
</evidence>
<proteinExistence type="inferred from homology"/>
<accession>A0A8H5GQB6</accession>
<comment type="subcellular location">
    <subcellularLocation>
        <location evidence="1">Mitochondrion inner membrane</location>
    </subcellularLocation>
</comment>
<feature type="compositionally biased region" description="Low complexity" evidence="9">
    <location>
        <begin position="123"/>
        <end position="137"/>
    </location>
</feature>
<evidence type="ECO:0000256" key="7">
    <source>
        <dbReference type="ARBA" id="ARBA00023128"/>
    </source>
</evidence>
<dbReference type="GO" id="GO:0033617">
    <property type="term" value="P:mitochondrial respiratory chain complex IV assembly"/>
    <property type="evidence" value="ECO:0007669"/>
    <property type="project" value="InterPro"/>
</dbReference>
<dbReference type="PANTHER" id="PTHR31586:SF1">
    <property type="entry name" value="CYTOCHROME C OXIDASE ASSEMBLY PROTEIN COX20, MITOCHONDRIAL"/>
    <property type="match status" value="1"/>
</dbReference>